<dbReference type="GO" id="GO:0005634">
    <property type="term" value="C:nucleus"/>
    <property type="evidence" value="ECO:0007669"/>
    <property type="project" value="TreeGrafter"/>
</dbReference>
<dbReference type="InterPro" id="IPR002110">
    <property type="entry name" value="Ankyrin_rpt"/>
</dbReference>
<dbReference type="InterPro" id="IPR036770">
    <property type="entry name" value="Ankyrin_rpt-contain_sf"/>
</dbReference>
<dbReference type="Gene3D" id="1.25.40.20">
    <property type="entry name" value="Ankyrin repeat-containing domain"/>
    <property type="match status" value="1"/>
</dbReference>
<evidence type="ECO:0000313" key="3">
    <source>
        <dbReference type="EMBL" id="PIO16611.1"/>
    </source>
</evidence>
<dbReference type="Pfam" id="PF12796">
    <property type="entry name" value="Ank_2"/>
    <property type="match status" value="1"/>
</dbReference>
<dbReference type="SUPFAM" id="SSF48403">
    <property type="entry name" value="Ankyrin repeat"/>
    <property type="match status" value="1"/>
</dbReference>
<evidence type="ECO:0000256" key="1">
    <source>
        <dbReference type="ARBA" id="ARBA00022737"/>
    </source>
</evidence>
<dbReference type="InterPro" id="IPR050776">
    <property type="entry name" value="Ank_Repeat/CDKN_Inhibitor"/>
</dbReference>
<dbReference type="PANTHER" id="PTHR24201:SF8">
    <property type="entry name" value="CYCLIN-DEPENDENT KINASE 4 INHIBITOR B"/>
    <property type="match status" value="1"/>
</dbReference>
<dbReference type="GO" id="GO:0019901">
    <property type="term" value="F:protein kinase binding"/>
    <property type="evidence" value="ECO:0007669"/>
    <property type="project" value="TreeGrafter"/>
</dbReference>
<keyword evidence="1" id="KW-0677">Repeat</keyword>
<dbReference type="PANTHER" id="PTHR24201">
    <property type="entry name" value="ANK_REP_REGION DOMAIN-CONTAINING PROTEIN"/>
    <property type="match status" value="1"/>
</dbReference>
<reference evidence="3" key="1">
    <citation type="submission" date="2017-08" db="EMBL/GenBank/DDBJ databases">
        <title>Assembly of the North American Bullfrog Genome.</title>
        <authorList>
            <person name="Warren R.L."/>
            <person name="Vandervalk B.P."/>
            <person name="Kucuk E."/>
            <person name="Birol I."/>
            <person name="Helbing C."/>
            <person name="Pandoh P."/>
            <person name="Behsaz B."/>
            <person name="Mohamadi H."/>
            <person name="Chu J."/>
            <person name="Jackman S."/>
            <person name="Hammond S.A."/>
            <person name="Veldhoen N."/>
            <person name="Kirk H."/>
            <person name="Zhao Y."/>
            <person name="Coope R."/>
            <person name="Pleasance S."/>
            <person name="Moore R."/>
            <person name="Holt R."/>
        </authorList>
    </citation>
    <scope>NUCLEOTIDE SEQUENCE</scope>
    <source>
        <strain evidence="3">Bruno</strain>
        <tissue evidence="3">Liver</tissue>
    </source>
</reference>
<proteinExistence type="predicted"/>
<dbReference type="AlphaFoldDB" id="A0A2G9QNE2"/>
<keyword evidence="2" id="KW-0040">ANK repeat</keyword>
<organism evidence="3">
    <name type="scientific">Aquarana catesbeiana</name>
    <name type="common">American bullfrog</name>
    <name type="synonym">Rana catesbeiana</name>
    <dbReference type="NCBI Taxonomy" id="8400"/>
    <lineage>
        <taxon>Eukaryota</taxon>
        <taxon>Metazoa</taxon>
        <taxon>Chordata</taxon>
        <taxon>Craniata</taxon>
        <taxon>Vertebrata</taxon>
        <taxon>Euteleostomi</taxon>
        <taxon>Amphibia</taxon>
        <taxon>Batrachia</taxon>
        <taxon>Anura</taxon>
        <taxon>Neobatrachia</taxon>
        <taxon>Ranoidea</taxon>
        <taxon>Ranidae</taxon>
        <taxon>Aquarana</taxon>
    </lineage>
</organism>
<dbReference type="EMBL" id="KV951194">
    <property type="protein sequence ID" value="PIO16611.1"/>
    <property type="molecule type" value="Genomic_DNA"/>
</dbReference>
<dbReference type="GO" id="GO:0008285">
    <property type="term" value="P:negative regulation of cell population proliferation"/>
    <property type="evidence" value="ECO:0007669"/>
    <property type="project" value="TreeGrafter"/>
</dbReference>
<accession>A0A2G9QNE2</accession>
<dbReference type="OrthoDB" id="539213at2759"/>
<dbReference type="GO" id="GO:2000045">
    <property type="term" value="P:regulation of G1/S transition of mitotic cell cycle"/>
    <property type="evidence" value="ECO:0007669"/>
    <property type="project" value="TreeGrafter"/>
</dbReference>
<dbReference type="GO" id="GO:0005737">
    <property type="term" value="C:cytoplasm"/>
    <property type="evidence" value="ECO:0007669"/>
    <property type="project" value="TreeGrafter"/>
</dbReference>
<evidence type="ECO:0000256" key="2">
    <source>
        <dbReference type="ARBA" id="ARBA00023043"/>
    </source>
</evidence>
<sequence>MASGEDLLATAAATGNVQQVSEKLNEGIDPNARNSFGRTPIQVMKMGCPQIARLLIEHGADPLIPDPSTGTCPAHDAIREGFVDTLLELLKGGASLYSPEDNFGQRPIDLASASVREQLIQREILPH</sequence>
<gene>
    <name evidence="3" type="ORF">AB205_0056670</name>
</gene>
<protein>
    <submittedName>
        <fullName evidence="3">Uncharacterized protein</fullName>
    </submittedName>
</protein>
<name>A0A2G9QNE2_AQUCT</name>
<dbReference type="GO" id="GO:0004861">
    <property type="term" value="F:cyclin-dependent protein serine/threonine kinase inhibitor activity"/>
    <property type="evidence" value="ECO:0007669"/>
    <property type="project" value="TreeGrafter"/>
</dbReference>